<dbReference type="Proteomes" id="UP000026961">
    <property type="component" value="Chromosome 11"/>
</dbReference>
<evidence type="ECO:0000313" key="3">
    <source>
        <dbReference type="EnsemblPlants" id="OGLUM11G02730.2"/>
    </source>
</evidence>
<evidence type="ECO:0000256" key="1">
    <source>
        <dbReference type="SAM" id="MobiDB-lite"/>
    </source>
</evidence>
<dbReference type="AlphaFoldDB" id="A0A0E0BFB0"/>
<evidence type="ECO:0000313" key="4">
    <source>
        <dbReference type="Proteomes" id="UP000026961"/>
    </source>
</evidence>
<sequence>MDAVAFPPPPAPFLDDDLDFGDFAFADPQPAAAAAFDAFGAYDDDWGDFVDSRLGSNPDGGSSAAAPAEKPPSWEKPRGPLPLSLFGADEDEEEEEGPAELPPTAADQRGASHASSNGSKLADLKDLIAGLYGSHPQPSSTDAAEVGTQEGSAAAAAEEEEEDGDGFEDDGWEFKAAAPSSSSDAVQDGGRQAHGDLTQDVPKSMSSDQEDWSLFTSVSENLNNVQTTDHVGTRESAGQSVKAFSYFPPNNAAILDLYKESEPIDAVHIMQCSSESVQSSSDMFSNTEMNSSFGTDENHSIKSASDRILIDFYHKLREESLTVISQYKKDLKESQKNSMLSDEKNEVMTETEREIQEICKELQDSSLAKGFCKDEHPSKDVCISELLNRAKEDHLKDFDKEYHLTEIIAMALEDMSSAVKLYKHSVSILRTLEIASKEEQCDYVSAWYSMLLSCAQELQHGAMIWQESCHANVGETVISQGAHYFIALGEIYRVAQILHISMLSFKPWVLADPGMLSKMLVCWNSCVNSWTSGLGMALTMVVDSKNLHAPVAKVLLESIININDIEVPNLQSFLPSDKMACKLTLLPTSLVPGMEVIIWDADHYFVKVANLWANQISSDPPQFSVSRVA</sequence>
<reference evidence="3" key="1">
    <citation type="submission" date="2015-04" db="UniProtKB">
        <authorList>
            <consortium name="EnsemblPlants"/>
        </authorList>
    </citation>
    <scope>IDENTIFICATION</scope>
</reference>
<dbReference type="PANTHER" id="PTHR35701">
    <property type="entry name" value="OS11G0148400 PROTEIN"/>
    <property type="match status" value="1"/>
</dbReference>
<dbReference type="InterPro" id="IPR059024">
    <property type="entry name" value="SYNRG_C"/>
</dbReference>
<dbReference type="PANTHER" id="PTHR35701:SF1">
    <property type="entry name" value="OS11G0148400 PROTEIN"/>
    <property type="match status" value="1"/>
</dbReference>
<accession>A0A0E0BFB0</accession>
<dbReference type="EnsemblPlants" id="OGLUM11G02730.2">
    <property type="protein sequence ID" value="OGLUM11G02730.2"/>
    <property type="gene ID" value="OGLUM11G02730"/>
</dbReference>
<organism evidence="3">
    <name type="scientific">Oryza glumipatula</name>
    <dbReference type="NCBI Taxonomy" id="40148"/>
    <lineage>
        <taxon>Eukaryota</taxon>
        <taxon>Viridiplantae</taxon>
        <taxon>Streptophyta</taxon>
        <taxon>Embryophyta</taxon>
        <taxon>Tracheophyta</taxon>
        <taxon>Spermatophyta</taxon>
        <taxon>Magnoliopsida</taxon>
        <taxon>Liliopsida</taxon>
        <taxon>Poales</taxon>
        <taxon>Poaceae</taxon>
        <taxon>BOP clade</taxon>
        <taxon>Oryzoideae</taxon>
        <taxon>Oryzeae</taxon>
        <taxon>Oryzinae</taxon>
        <taxon>Oryza</taxon>
    </lineage>
</organism>
<dbReference type="eggNOG" id="ENOG502QRFB">
    <property type="taxonomic scope" value="Eukaryota"/>
</dbReference>
<dbReference type="STRING" id="40148.A0A0E0BFB0"/>
<feature type="region of interest" description="Disordered" evidence="1">
    <location>
        <begin position="50"/>
        <end position="207"/>
    </location>
</feature>
<proteinExistence type="predicted"/>
<feature type="compositionally biased region" description="Acidic residues" evidence="1">
    <location>
        <begin position="88"/>
        <end position="98"/>
    </location>
</feature>
<dbReference type="Gramene" id="OGLUM11G02730.2">
    <property type="protein sequence ID" value="OGLUM11G02730.2"/>
    <property type="gene ID" value="OGLUM11G02730"/>
</dbReference>
<feature type="compositionally biased region" description="Acidic residues" evidence="1">
    <location>
        <begin position="157"/>
        <end position="171"/>
    </location>
</feature>
<evidence type="ECO:0000259" key="2">
    <source>
        <dbReference type="Pfam" id="PF25999"/>
    </source>
</evidence>
<name>A0A0E0BFB0_9ORYZ</name>
<keyword evidence="4" id="KW-1185">Reference proteome</keyword>
<dbReference type="Pfam" id="PF25999">
    <property type="entry name" value="SYNRG_C"/>
    <property type="match status" value="1"/>
</dbReference>
<reference evidence="3" key="2">
    <citation type="submission" date="2018-05" db="EMBL/GenBank/DDBJ databases">
        <title>OgluRS3 (Oryza glumaepatula Reference Sequence Version 3).</title>
        <authorList>
            <person name="Zhang J."/>
            <person name="Kudrna D."/>
            <person name="Lee S."/>
            <person name="Talag J."/>
            <person name="Welchert J."/>
            <person name="Wing R.A."/>
        </authorList>
    </citation>
    <scope>NUCLEOTIDE SEQUENCE [LARGE SCALE GENOMIC DNA]</scope>
</reference>
<protein>
    <recommendedName>
        <fullName evidence="2">Synergin gamma C-terminal domain-containing protein</fullName>
    </recommendedName>
</protein>
<feature type="domain" description="Synergin gamma C-terminal" evidence="2">
    <location>
        <begin position="436"/>
        <end position="622"/>
    </location>
</feature>